<dbReference type="InterPro" id="IPR002207">
    <property type="entry name" value="Peroxidase_I"/>
</dbReference>
<keyword evidence="1" id="KW-0560">Oxidoreductase</keyword>
<dbReference type="Proteomes" id="UP000233837">
    <property type="component" value="Unassembled WGS sequence"/>
</dbReference>
<dbReference type="STRING" id="906689.A0A2I0XE47"/>
<dbReference type="GO" id="GO:0020037">
    <property type="term" value="F:heme binding"/>
    <property type="evidence" value="ECO:0007669"/>
    <property type="project" value="InterPro"/>
</dbReference>
<name>A0A2I0XE47_9ASPA</name>
<protein>
    <submittedName>
        <fullName evidence="1">L-ascorbate peroxidase, cytosolic</fullName>
    </submittedName>
</protein>
<sequence>MGKSYPTVSEEYLKAVEKARRKLRGFIAEKNCAPLILRLAYDCERHPADVILQIFL</sequence>
<reference evidence="1 2" key="2">
    <citation type="journal article" date="2017" name="Nature">
        <title>The Apostasia genome and the evolution of orchids.</title>
        <authorList>
            <person name="Zhang G.Q."/>
            <person name="Liu K.W."/>
            <person name="Li Z."/>
            <person name="Lohaus R."/>
            <person name="Hsiao Y.Y."/>
            <person name="Niu S.C."/>
            <person name="Wang J.Y."/>
            <person name="Lin Y.C."/>
            <person name="Xu Q."/>
            <person name="Chen L.J."/>
            <person name="Yoshida K."/>
            <person name="Fujiwara S."/>
            <person name="Wang Z.W."/>
            <person name="Zhang Y.Q."/>
            <person name="Mitsuda N."/>
            <person name="Wang M."/>
            <person name="Liu G.H."/>
            <person name="Pecoraro L."/>
            <person name="Huang H.X."/>
            <person name="Xiao X.J."/>
            <person name="Lin M."/>
            <person name="Wu X.Y."/>
            <person name="Wu W.L."/>
            <person name="Chen Y.Y."/>
            <person name="Chang S.B."/>
            <person name="Sakamoto S."/>
            <person name="Ohme-Takagi M."/>
            <person name="Yagi M."/>
            <person name="Zeng S.J."/>
            <person name="Shen C.Y."/>
            <person name="Yeh C.M."/>
            <person name="Luo Y.B."/>
            <person name="Tsai W.C."/>
            <person name="Van de Peer Y."/>
            <person name="Liu Z.J."/>
        </authorList>
    </citation>
    <scope>NUCLEOTIDE SEQUENCE [LARGE SCALE GENOMIC DNA]</scope>
    <source>
        <tissue evidence="1">The whole plant</tissue>
    </source>
</reference>
<organism evidence="1 2">
    <name type="scientific">Dendrobium catenatum</name>
    <dbReference type="NCBI Taxonomy" id="906689"/>
    <lineage>
        <taxon>Eukaryota</taxon>
        <taxon>Viridiplantae</taxon>
        <taxon>Streptophyta</taxon>
        <taxon>Embryophyta</taxon>
        <taxon>Tracheophyta</taxon>
        <taxon>Spermatophyta</taxon>
        <taxon>Magnoliopsida</taxon>
        <taxon>Liliopsida</taxon>
        <taxon>Asparagales</taxon>
        <taxon>Orchidaceae</taxon>
        <taxon>Epidendroideae</taxon>
        <taxon>Malaxideae</taxon>
        <taxon>Dendrobiinae</taxon>
        <taxon>Dendrobium</taxon>
    </lineage>
</organism>
<dbReference type="AlphaFoldDB" id="A0A2I0XE47"/>
<evidence type="ECO:0000313" key="2">
    <source>
        <dbReference type="Proteomes" id="UP000233837"/>
    </source>
</evidence>
<reference evidence="1 2" key="1">
    <citation type="journal article" date="2016" name="Sci. Rep.">
        <title>The Dendrobium catenatum Lindl. genome sequence provides insights into polysaccharide synthase, floral development and adaptive evolution.</title>
        <authorList>
            <person name="Zhang G.Q."/>
            <person name="Xu Q."/>
            <person name="Bian C."/>
            <person name="Tsai W.C."/>
            <person name="Yeh C.M."/>
            <person name="Liu K.W."/>
            <person name="Yoshida K."/>
            <person name="Zhang L.S."/>
            <person name="Chang S.B."/>
            <person name="Chen F."/>
            <person name="Shi Y."/>
            <person name="Su Y.Y."/>
            <person name="Zhang Y.Q."/>
            <person name="Chen L.J."/>
            <person name="Yin Y."/>
            <person name="Lin M."/>
            <person name="Huang H."/>
            <person name="Deng H."/>
            <person name="Wang Z.W."/>
            <person name="Zhu S.L."/>
            <person name="Zhao X."/>
            <person name="Deng C."/>
            <person name="Niu S.C."/>
            <person name="Huang J."/>
            <person name="Wang M."/>
            <person name="Liu G.H."/>
            <person name="Yang H.J."/>
            <person name="Xiao X.J."/>
            <person name="Hsiao Y.Y."/>
            <person name="Wu W.L."/>
            <person name="Chen Y.Y."/>
            <person name="Mitsuda N."/>
            <person name="Ohme-Takagi M."/>
            <person name="Luo Y.B."/>
            <person name="Van de Peer Y."/>
            <person name="Liu Z.J."/>
        </authorList>
    </citation>
    <scope>NUCLEOTIDE SEQUENCE [LARGE SCALE GENOMIC DNA]</scope>
    <source>
        <tissue evidence="1">The whole plant</tissue>
    </source>
</reference>
<evidence type="ECO:0000313" key="1">
    <source>
        <dbReference type="EMBL" id="PKU86191.1"/>
    </source>
</evidence>
<keyword evidence="1" id="KW-0575">Peroxidase</keyword>
<dbReference type="Gene3D" id="1.10.520.10">
    <property type="match status" value="1"/>
</dbReference>
<dbReference type="GO" id="GO:0004601">
    <property type="term" value="F:peroxidase activity"/>
    <property type="evidence" value="ECO:0007669"/>
    <property type="project" value="UniProtKB-KW"/>
</dbReference>
<gene>
    <name evidence="1" type="primary">APX1</name>
    <name evidence="1" type="ORF">MA16_Dca002022</name>
</gene>
<dbReference type="EMBL" id="KZ501954">
    <property type="protein sequence ID" value="PKU86191.1"/>
    <property type="molecule type" value="Genomic_DNA"/>
</dbReference>
<proteinExistence type="predicted"/>
<dbReference type="PRINTS" id="PR00459">
    <property type="entry name" value="ASPEROXIDASE"/>
</dbReference>
<keyword evidence="2" id="KW-1185">Reference proteome</keyword>
<dbReference type="GO" id="GO:0006979">
    <property type="term" value="P:response to oxidative stress"/>
    <property type="evidence" value="ECO:0007669"/>
    <property type="project" value="InterPro"/>
</dbReference>
<accession>A0A2I0XE47</accession>